<dbReference type="PRINTS" id="PR01010">
    <property type="entry name" value="FLGPRINGFLGI"/>
</dbReference>
<evidence type="ECO:0000256" key="1">
    <source>
        <dbReference type="ARBA" id="ARBA00002591"/>
    </source>
</evidence>
<dbReference type="AlphaFoldDB" id="A0A127P846"/>
<name>A0A127P846_9BURK</name>
<dbReference type="GO" id="GO:0009428">
    <property type="term" value="C:bacterial-type flagellum basal body, distal rod, P ring"/>
    <property type="evidence" value="ECO:0007669"/>
    <property type="project" value="InterPro"/>
</dbReference>
<keyword evidence="6" id="KW-0969">Cilium</keyword>
<keyword evidence="3 5" id="KW-0732">Signal</keyword>
<dbReference type="InterPro" id="IPR001782">
    <property type="entry name" value="Flag_FlgI"/>
</dbReference>
<dbReference type="GO" id="GO:0071973">
    <property type="term" value="P:bacterial-type flagellum-dependent cell motility"/>
    <property type="evidence" value="ECO:0007669"/>
    <property type="project" value="InterPro"/>
</dbReference>
<dbReference type="OrthoDB" id="9786431at2"/>
<dbReference type="GO" id="GO:0030288">
    <property type="term" value="C:outer membrane-bounded periplasmic space"/>
    <property type="evidence" value="ECO:0007669"/>
    <property type="project" value="InterPro"/>
</dbReference>
<dbReference type="PANTHER" id="PTHR30381:SF0">
    <property type="entry name" value="FLAGELLAR P-RING PROTEIN"/>
    <property type="match status" value="1"/>
</dbReference>
<keyword evidence="4 5" id="KW-0975">Bacterial flagellum</keyword>
<evidence type="ECO:0000256" key="4">
    <source>
        <dbReference type="ARBA" id="ARBA00023143"/>
    </source>
</evidence>
<comment type="function">
    <text evidence="1 5">Assembles around the rod to form the L-ring and probably protects the motor/basal body from shearing forces during rotation.</text>
</comment>
<comment type="subunit">
    <text evidence="5">The basal body constitutes a major portion of the flagellar organelle and consists of four rings (L,P,S, and M) mounted on a central rod.</text>
</comment>
<evidence type="ECO:0000256" key="3">
    <source>
        <dbReference type="ARBA" id="ARBA00022729"/>
    </source>
</evidence>
<keyword evidence="6" id="KW-0966">Cell projection</keyword>
<dbReference type="PATRIC" id="fig|158899.10.peg.1235"/>
<keyword evidence="6" id="KW-0282">Flagellum</keyword>
<evidence type="ECO:0000313" key="7">
    <source>
        <dbReference type="Proteomes" id="UP000072421"/>
    </source>
</evidence>
<evidence type="ECO:0000256" key="2">
    <source>
        <dbReference type="ARBA" id="ARBA00004117"/>
    </source>
</evidence>
<feature type="signal peptide" evidence="5">
    <location>
        <begin position="1"/>
        <end position="34"/>
    </location>
</feature>
<dbReference type="HAMAP" id="MF_00416">
    <property type="entry name" value="FlgI"/>
    <property type="match status" value="1"/>
</dbReference>
<dbReference type="EMBL" id="CP013232">
    <property type="protein sequence ID" value="AMO93937.1"/>
    <property type="molecule type" value="Genomic_DNA"/>
</dbReference>
<accession>A0A127P846</accession>
<comment type="similarity">
    <text evidence="5">Belongs to the FlgI family.</text>
</comment>
<dbReference type="GO" id="GO:0005198">
    <property type="term" value="F:structural molecule activity"/>
    <property type="evidence" value="ECO:0007669"/>
    <property type="project" value="InterPro"/>
</dbReference>
<feature type="chain" id="PRO_5008999226" description="Flagellar P-ring protein" evidence="5">
    <location>
        <begin position="35"/>
        <end position="379"/>
    </location>
</feature>
<comment type="subcellular location">
    <subcellularLocation>
        <location evidence="2 5">Bacterial flagellum basal body</location>
    </subcellularLocation>
</comment>
<protein>
    <recommendedName>
        <fullName evidence="5">Flagellar P-ring protein</fullName>
    </recommendedName>
    <alternativeName>
        <fullName evidence="5">Basal body P-ring protein</fullName>
    </alternativeName>
</protein>
<sequence length="379" mass="39026" precursor="true">MRLLFQRFLPFSGYSRCAVFLAFCFLCSAPSAQAERLKELASIQGVRDNPLIGYGLMVGLDGSGDQTMQTPFTTQTLNNMLSQLGISMAPGTNMQLKNVAAVMVTATLPSFARPGQNIDVTVSSMGNAKSLRGGTLLMTPLKGADGMVYAIAQGNMVVGGAGASANGSKVQINQLSSGRIPAGAIVERAVSSPLGEANTLTLELNASDFGTAQKAVDAINRSFGAGTASALDARVIQVAAPAQAEARVSFLARLENLDITPAQAVARVVINARTGSVVMNQTVRVLDCAVAHGNLSVVINTQPVISQPGPFSGGSTVVTQTSQIQLNQAGGALQVVKNGASLADVVKGLNTLGANPQDLVSILQAMKAAGALRAELEVI</sequence>
<reference evidence="6 7" key="1">
    <citation type="submission" date="2015-11" db="EMBL/GenBank/DDBJ databases">
        <title>Exploring the genomic traits of fungus-feeding bacterial genus Collimonas.</title>
        <authorList>
            <person name="Song C."/>
            <person name="Schmidt R."/>
            <person name="de Jager V."/>
            <person name="Krzyzanowska D."/>
            <person name="Jongedijk E."/>
            <person name="Cankar K."/>
            <person name="Beekwilder J."/>
            <person name="van Veen A."/>
            <person name="de Boer W."/>
            <person name="van Veen J.A."/>
            <person name="Garbeva P."/>
        </authorList>
    </citation>
    <scope>NUCLEOTIDE SEQUENCE [LARGE SCALE GENOMIC DNA]</scope>
    <source>
        <strain evidence="6 7">Ter6</strain>
    </source>
</reference>
<evidence type="ECO:0000256" key="5">
    <source>
        <dbReference type="HAMAP-Rule" id="MF_00416"/>
    </source>
</evidence>
<proteinExistence type="inferred from homology"/>
<dbReference type="Proteomes" id="UP000072421">
    <property type="component" value="Chromosome"/>
</dbReference>
<dbReference type="PANTHER" id="PTHR30381">
    <property type="entry name" value="FLAGELLAR P-RING PERIPLASMIC PROTEIN FLGI"/>
    <property type="match status" value="1"/>
</dbReference>
<gene>
    <name evidence="5 6" type="primary">flgI</name>
    <name evidence="6" type="ORF">CFter6_1223</name>
</gene>
<dbReference type="NCBIfam" id="NF003676">
    <property type="entry name" value="PRK05303.1"/>
    <property type="match status" value="1"/>
</dbReference>
<dbReference type="Pfam" id="PF02119">
    <property type="entry name" value="FlgI"/>
    <property type="match status" value="1"/>
</dbReference>
<evidence type="ECO:0000313" key="6">
    <source>
        <dbReference type="EMBL" id="AMO93937.1"/>
    </source>
</evidence>
<organism evidence="6">
    <name type="scientific">Collimonas fungivorans</name>
    <dbReference type="NCBI Taxonomy" id="158899"/>
    <lineage>
        <taxon>Bacteria</taxon>
        <taxon>Pseudomonadati</taxon>
        <taxon>Pseudomonadota</taxon>
        <taxon>Betaproteobacteria</taxon>
        <taxon>Burkholderiales</taxon>
        <taxon>Oxalobacteraceae</taxon>
        <taxon>Collimonas</taxon>
    </lineage>
</organism>
<dbReference type="RefSeq" id="WP_082814616.1">
    <property type="nucleotide sequence ID" value="NZ_CP013232.1"/>
</dbReference>